<proteinExistence type="predicted"/>
<dbReference type="Proteomes" id="UP001155840">
    <property type="component" value="Unassembled WGS sequence"/>
</dbReference>
<protein>
    <submittedName>
        <fullName evidence="1">Uncharacterized protein</fullName>
    </submittedName>
</protein>
<dbReference type="RefSeq" id="WP_167127502.1">
    <property type="nucleotide sequence ID" value="NZ_JAANCM010000002.1"/>
</dbReference>
<organism evidence="1 2">
    <name type="scientific">Ferranicluibacter rubi</name>
    <dbReference type="NCBI Taxonomy" id="2715133"/>
    <lineage>
        <taxon>Bacteria</taxon>
        <taxon>Pseudomonadati</taxon>
        <taxon>Pseudomonadota</taxon>
        <taxon>Alphaproteobacteria</taxon>
        <taxon>Hyphomicrobiales</taxon>
        <taxon>Rhizobiaceae</taxon>
        <taxon>Ferranicluibacter</taxon>
    </lineage>
</organism>
<keyword evidence="2" id="KW-1185">Reference proteome</keyword>
<sequence length="228" mass="24291">MSAANIIIWPHAAVLLTDTKATTQGGIQWNAPKVRTLPWAKLAISVRGYHAALGVFERMISMNAVNYAGAISFIAQNFDKILSAEYDDPAEAHAMRNDLDLYVVGWSDNGPAGFWVSSYQLDRKVQGISQAHISPMVDRDAQRQLASGEFKAGIPGLMAAQAAQHVFVGGWGIVTEVYADTIQSYPIGGLCELSAVGSRMQAVEEKDAIAAIGAANAERAERVAGSAG</sequence>
<gene>
    <name evidence="1" type="ORF">G8E10_04885</name>
</gene>
<name>A0AA44CBI8_9HYPH</name>
<dbReference type="AlphaFoldDB" id="A0AA44CBI8"/>
<comment type="caution">
    <text evidence="1">The sequence shown here is derived from an EMBL/GenBank/DDBJ whole genome shotgun (WGS) entry which is preliminary data.</text>
</comment>
<evidence type="ECO:0000313" key="1">
    <source>
        <dbReference type="EMBL" id="NHT75092.1"/>
    </source>
</evidence>
<accession>A0AA44CBI8</accession>
<reference evidence="1" key="1">
    <citation type="submission" date="2020-03" db="EMBL/GenBank/DDBJ databases">
        <title>Ferranicluibacter endophyticum gen. nov., sp. nov., a new genus isolated from Rubus ulmifolius Schott. stem.</title>
        <authorList>
            <person name="Roca-Couso R."/>
            <person name="Flores-Felix J.D."/>
            <person name="Igual J.M."/>
            <person name="Rivas R."/>
        </authorList>
    </citation>
    <scope>NUCLEOTIDE SEQUENCE</scope>
    <source>
        <strain evidence="1">CRRU44</strain>
    </source>
</reference>
<dbReference type="EMBL" id="JAANCM010000002">
    <property type="protein sequence ID" value="NHT75092.1"/>
    <property type="molecule type" value="Genomic_DNA"/>
</dbReference>
<evidence type="ECO:0000313" key="2">
    <source>
        <dbReference type="Proteomes" id="UP001155840"/>
    </source>
</evidence>